<dbReference type="AlphaFoldDB" id="A0A379ED93"/>
<sequence>MYKTKQPTLQEQFYNPYSFVPLSNHVFKYGEEEKLQFLFANDVPFSDGLSGNIFVTFKAESPFCVRSEDKRSCNIKGRYFVPSTSIKGMVHSVFDIITLSNIRNFTENSRFSMRDLISKDYELKEVHPKSGFLILLNGKYYIIPCYNWKVSYEDIKIEEGVDVRKGKTVGEKYRMLPNGYVFQTKDNLFHYWFFSGFMSNKHHEYDFALPASINQGNLIPLRDKELKDFLFIHEKENKNKSWIFWKKKIHNFSSMDELKAVGYRGLAPCFYRSEKDEAGIYVKDFGFSFLYRMPYQKKIHDCLPESYKGDTFDMSQALFGYVNPHVKNQKEICLKGRVRFSNAFIENAEQEGEHTFILGSPKPTYYPFYLQQNREKLTTFASDNPIISGWKRYLVHNHVQKGTKLGKGSESSFVALKAGASFTTEIHIHNLHPYEVGALLAALTFCNHKECHHTLGYAKPFGYGKMRMTDLKLDLKPNNSDSYALETDTLMELFYRKVCDNTHISIGEYRSYVRNLIQIASDNYTDYSIRYPRLDNYNPSAGKKKSEFEIIKKLKMSINDFSPIK</sequence>
<organism evidence="1 2">
    <name type="scientific">Prevotella denticola</name>
    <dbReference type="NCBI Taxonomy" id="28129"/>
    <lineage>
        <taxon>Bacteria</taxon>
        <taxon>Pseudomonadati</taxon>
        <taxon>Bacteroidota</taxon>
        <taxon>Bacteroidia</taxon>
        <taxon>Bacteroidales</taxon>
        <taxon>Prevotellaceae</taxon>
        <taxon>Prevotella</taxon>
    </lineage>
</organism>
<dbReference type="RefSeq" id="WP_025067541.1">
    <property type="nucleotide sequence ID" value="NZ_UGTM01000002.1"/>
</dbReference>
<name>A0A379ED93_9BACT</name>
<dbReference type="EMBL" id="UGTM01000002">
    <property type="protein sequence ID" value="SUB94377.1"/>
    <property type="molecule type" value="Genomic_DNA"/>
</dbReference>
<proteinExistence type="predicted"/>
<evidence type="ECO:0000313" key="2">
    <source>
        <dbReference type="Proteomes" id="UP000255469"/>
    </source>
</evidence>
<protein>
    <submittedName>
        <fullName evidence="1">CRISPR-associated protein</fullName>
    </submittedName>
</protein>
<reference evidence="1 2" key="1">
    <citation type="submission" date="2018-06" db="EMBL/GenBank/DDBJ databases">
        <authorList>
            <consortium name="Pathogen Informatics"/>
            <person name="Doyle S."/>
        </authorList>
    </citation>
    <scope>NUCLEOTIDE SEQUENCE [LARGE SCALE GENOMIC DNA]</scope>
    <source>
        <strain evidence="1 2">NCTC13067</strain>
    </source>
</reference>
<gene>
    <name evidence="1" type="ORF">NCTC13067_02246</name>
</gene>
<dbReference type="NCBIfam" id="TIGR03986">
    <property type="entry name" value="TIGR03986 family CRISPR-associated RAMP protein"/>
    <property type="match status" value="1"/>
</dbReference>
<dbReference type="Proteomes" id="UP000255469">
    <property type="component" value="Unassembled WGS sequence"/>
</dbReference>
<dbReference type="InterPro" id="IPR023825">
    <property type="entry name" value="CRISPR-assoc_RAMP_BGP1436"/>
</dbReference>
<accession>A0A379ED93</accession>
<evidence type="ECO:0000313" key="1">
    <source>
        <dbReference type="EMBL" id="SUB94377.1"/>
    </source>
</evidence>